<sequence length="58" mass="6419">MAERHWFERSHEHGIFARIMVGLSAERAEHKTIMIDATYLKAHRTASSLGVKKGGAGA</sequence>
<reference evidence="1 2" key="1">
    <citation type="submission" date="2019-03" db="EMBL/GenBank/DDBJ databases">
        <title>Genomic Encyclopedia of Type Strains, Phase IV (KMG-IV): sequencing the most valuable type-strain genomes for metagenomic binning, comparative biology and taxonomic classification.</title>
        <authorList>
            <person name="Goeker M."/>
        </authorList>
    </citation>
    <scope>NUCLEOTIDE SEQUENCE [LARGE SCALE GENOMIC DNA]</scope>
    <source>
        <strain evidence="1 2">JA181</strain>
    </source>
</reference>
<dbReference type="Proteomes" id="UP000295484">
    <property type="component" value="Unassembled WGS sequence"/>
</dbReference>
<proteinExistence type="predicted"/>
<name>A0A4R8FZX0_9RHOB</name>
<dbReference type="EMBL" id="SOEB01000008">
    <property type="protein sequence ID" value="TDX29730.1"/>
    <property type="molecule type" value="Genomic_DNA"/>
</dbReference>
<evidence type="ECO:0008006" key="3">
    <source>
        <dbReference type="Google" id="ProtNLM"/>
    </source>
</evidence>
<evidence type="ECO:0000313" key="2">
    <source>
        <dbReference type="Proteomes" id="UP000295484"/>
    </source>
</evidence>
<dbReference type="AlphaFoldDB" id="A0A4R8FZX0"/>
<comment type="caution">
    <text evidence="1">The sequence shown here is derived from an EMBL/GenBank/DDBJ whole genome shotgun (WGS) entry which is preliminary data.</text>
</comment>
<protein>
    <recommendedName>
        <fullName evidence="3">Transposase</fullName>
    </recommendedName>
</protein>
<evidence type="ECO:0000313" key="1">
    <source>
        <dbReference type="EMBL" id="TDX29730.1"/>
    </source>
</evidence>
<gene>
    <name evidence="1" type="ORF">EV657_108152</name>
</gene>
<accession>A0A4R8FZX0</accession>
<organism evidence="1 2">
    <name type="scientific">Rhodovulum visakhapatnamense</name>
    <dbReference type="NCBI Taxonomy" id="364297"/>
    <lineage>
        <taxon>Bacteria</taxon>
        <taxon>Pseudomonadati</taxon>
        <taxon>Pseudomonadota</taxon>
        <taxon>Alphaproteobacteria</taxon>
        <taxon>Rhodobacterales</taxon>
        <taxon>Paracoccaceae</taxon>
        <taxon>Rhodovulum</taxon>
    </lineage>
</organism>